<evidence type="ECO:0000313" key="2">
    <source>
        <dbReference type="EMBL" id="NYI03439.1"/>
    </source>
</evidence>
<organism evidence="2 3">
    <name type="scientific">Allostreptomyces psammosilenae</name>
    <dbReference type="NCBI Taxonomy" id="1892865"/>
    <lineage>
        <taxon>Bacteria</taxon>
        <taxon>Bacillati</taxon>
        <taxon>Actinomycetota</taxon>
        <taxon>Actinomycetes</taxon>
        <taxon>Kitasatosporales</taxon>
        <taxon>Streptomycetaceae</taxon>
        <taxon>Allostreptomyces</taxon>
    </lineage>
</organism>
<dbReference type="EMBL" id="JACBZD010000001">
    <property type="protein sequence ID" value="NYI03439.1"/>
    <property type="molecule type" value="Genomic_DNA"/>
</dbReference>
<gene>
    <name evidence="2" type="ORF">FHU37_000382</name>
</gene>
<name>A0A852ZM14_9ACTN</name>
<dbReference type="RefSeq" id="WP_179812485.1">
    <property type="nucleotide sequence ID" value="NZ_JACBZD010000001.1"/>
</dbReference>
<sequence>MPSPFGNPDSEQDDEEVLRRVASGLRTPSGTSLIPWTARVTQATTLHDLVDLYEQVLGTEEGALARLGQFVNLTADWLNEHDMPSAADTLGAFAQRLSALGQELQEAIIGLAVESNPQHYDVHVTYGVHPSLGPMVLTDDAEPAAARELIAKAGFTTTAPGVYTLPAGTSTSQAARAAYRLINSFLEADIPLQVKDRVDQPSPRTGAARAAAPAPRTARGSAPAMPPSTQTTAAPRRPRR</sequence>
<reference evidence="2 3" key="1">
    <citation type="submission" date="2020-07" db="EMBL/GenBank/DDBJ databases">
        <title>Sequencing the genomes of 1000 actinobacteria strains.</title>
        <authorList>
            <person name="Klenk H.-P."/>
        </authorList>
    </citation>
    <scope>NUCLEOTIDE SEQUENCE [LARGE SCALE GENOMIC DNA]</scope>
    <source>
        <strain evidence="2 3">DSM 42178</strain>
    </source>
</reference>
<evidence type="ECO:0000313" key="3">
    <source>
        <dbReference type="Proteomes" id="UP000567795"/>
    </source>
</evidence>
<dbReference type="AlphaFoldDB" id="A0A852ZM14"/>
<dbReference type="Proteomes" id="UP000567795">
    <property type="component" value="Unassembled WGS sequence"/>
</dbReference>
<evidence type="ECO:0000256" key="1">
    <source>
        <dbReference type="SAM" id="MobiDB-lite"/>
    </source>
</evidence>
<proteinExistence type="predicted"/>
<keyword evidence="3" id="KW-1185">Reference proteome</keyword>
<comment type="caution">
    <text evidence="2">The sequence shown here is derived from an EMBL/GenBank/DDBJ whole genome shotgun (WGS) entry which is preliminary data.</text>
</comment>
<accession>A0A852ZM14</accession>
<feature type="region of interest" description="Disordered" evidence="1">
    <location>
        <begin position="196"/>
        <end position="240"/>
    </location>
</feature>
<feature type="compositionally biased region" description="Low complexity" evidence="1">
    <location>
        <begin position="231"/>
        <end position="240"/>
    </location>
</feature>
<feature type="compositionally biased region" description="Low complexity" evidence="1">
    <location>
        <begin position="201"/>
        <end position="223"/>
    </location>
</feature>
<protein>
    <submittedName>
        <fullName evidence="2">Uncharacterized protein</fullName>
    </submittedName>
</protein>